<comment type="caution">
    <text evidence="3">The sequence shown here is derived from an EMBL/GenBank/DDBJ whole genome shotgun (WGS) entry which is preliminary data.</text>
</comment>
<organism evidence="3 4">
    <name type="scientific">Actinokineospora bangkokensis</name>
    <dbReference type="NCBI Taxonomy" id="1193682"/>
    <lineage>
        <taxon>Bacteria</taxon>
        <taxon>Bacillati</taxon>
        <taxon>Actinomycetota</taxon>
        <taxon>Actinomycetes</taxon>
        <taxon>Pseudonocardiales</taxon>
        <taxon>Pseudonocardiaceae</taxon>
        <taxon>Actinokineospora</taxon>
    </lineage>
</organism>
<evidence type="ECO:0000313" key="3">
    <source>
        <dbReference type="EMBL" id="OLR93214.1"/>
    </source>
</evidence>
<dbReference type="OrthoDB" id="9775082at2"/>
<feature type="compositionally biased region" description="Basic and acidic residues" evidence="1">
    <location>
        <begin position="18"/>
        <end position="37"/>
    </location>
</feature>
<dbReference type="Gene3D" id="1.20.120.520">
    <property type="entry name" value="nmb1532 protein domain like"/>
    <property type="match status" value="1"/>
</dbReference>
<evidence type="ECO:0000259" key="2">
    <source>
        <dbReference type="Pfam" id="PF01814"/>
    </source>
</evidence>
<gene>
    <name evidence="3" type="ORF">BJP25_17120</name>
</gene>
<name>A0A1Q9LMJ4_9PSEU</name>
<feature type="domain" description="Hemerythrin-like" evidence="2">
    <location>
        <begin position="52"/>
        <end position="190"/>
    </location>
</feature>
<dbReference type="STRING" id="1193682.BJP25_17120"/>
<evidence type="ECO:0000313" key="4">
    <source>
        <dbReference type="Proteomes" id="UP000186040"/>
    </source>
</evidence>
<proteinExistence type="predicted"/>
<dbReference type="RefSeq" id="WP_075974917.1">
    <property type="nucleotide sequence ID" value="NZ_MKQR01000011.1"/>
</dbReference>
<accession>A0A1Q9LMJ4</accession>
<keyword evidence="4" id="KW-1185">Reference proteome</keyword>
<dbReference type="AlphaFoldDB" id="A0A1Q9LMJ4"/>
<reference evidence="3 4" key="1">
    <citation type="submission" date="2016-10" db="EMBL/GenBank/DDBJ databases">
        <title>The Draft Genome Sequence of Actinokineospora bangkokensis 44EHWT reveals the biosynthetic pathway of antifungal compounds Thailandins with unusual extender unit butylmalonyl-CoA.</title>
        <authorList>
            <person name="Greule A."/>
            <person name="Intra B."/>
            <person name="Flemming S."/>
            <person name="Rommel M.G."/>
            <person name="Panbangred W."/>
            <person name="Bechthold A."/>
        </authorList>
    </citation>
    <scope>NUCLEOTIDE SEQUENCE [LARGE SCALE GENOMIC DNA]</scope>
    <source>
        <strain evidence="3 4">44EHW</strain>
    </source>
</reference>
<dbReference type="Pfam" id="PF01814">
    <property type="entry name" value="Hemerythrin"/>
    <property type="match status" value="1"/>
</dbReference>
<sequence>MTLGELAAVPTPDPGVRLSRERLWDEGTRPRAPHDPGGRGYTPRQQAAGRRLIEVHDLIRAELAQLRGLLADLESGVLGAAAARDRLHTLVLRRAGTPTGGYCQAFCRLVVLHHHREDTDVFPGLRRFDPRLGAVVDRLEAEHTALHGLVDRIDRVLVEQPLDPARLRAAVDLLTDALLSHLSYEEHELVEPLARLWG</sequence>
<protein>
    <recommendedName>
        <fullName evidence="2">Hemerythrin-like domain-containing protein</fullName>
    </recommendedName>
</protein>
<dbReference type="CDD" id="cd12108">
    <property type="entry name" value="Hr-like"/>
    <property type="match status" value="1"/>
</dbReference>
<dbReference type="Proteomes" id="UP000186040">
    <property type="component" value="Unassembled WGS sequence"/>
</dbReference>
<feature type="region of interest" description="Disordered" evidence="1">
    <location>
        <begin position="1"/>
        <end position="46"/>
    </location>
</feature>
<evidence type="ECO:0000256" key="1">
    <source>
        <dbReference type="SAM" id="MobiDB-lite"/>
    </source>
</evidence>
<dbReference type="EMBL" id="MKQR01000011">
    <property type="protein sequence ID" value="OLR93214.1"/>
    <property type="molecule type" value="Genomic_DNA"/>
</dbReference>
<dbReference type="InterPro" id="IPR012312">
    <property type="entry name" value="Hemerythrin-like"/>
</dbReference>